<keyword evidence="3" id="KW-0804">Transcription</keyword>
<dbReference type="GO" id="GO:0003677">
    <property type="term" value="F:DNA binding"/>
    <property type="evidence" value="ECO:0007669"/>
    <property type="project" value="UniProtKB-KW"/>
</dbReference>
<comment type="caution">
    <text evidence="5">The sequence shown here is derived from an EMBL/GenBank/DDBJ whole genome shotgun (WGS) entry which is preliminary data.</text>
</comment>
<dbReference type="EMBL" id="SJKD01000001">
    <property type="protein sequence ID" value="TCC53077.1"/>
    <property type="molecule type" value="Genomic_DNA"/>
</dbReference>
<dbReference type="GO" id="GO:0003700">
    <property type="term" value="F:DNA-binding transcription factor activity"/>
    <property type="evidence" value="ECO:0007669"/>
    <property type="project" value="InterPro"/>
</dbReference>
<dbReference type="InterPro" id="IPR013196">
    <property type="entry name" value="HTH_11"/>
</dbReference>
<evidence type="ECO:0000256" key="3">
    <source>
        <dbReference type="ARBA" id="ARBA00023163"/>
    </source>
</evidence>
<dbReference type="InterPro" id="IPR001034">
    <property type="entry name" value="DeoR_HTH"/>
</dbReference>
<protein>
    <submittedName>
        <fullName evidence="5">WYL domain-containing transcriptional regulator</fullName>
    </submittedName>
</protein>
<dbReference type="Pfam" id="PF13280">
    <property type="entry name" value="WYL"/>
    <property type="match status" value="1"/>
</dbReference>
<dbReference type="PROSITE" id="PS00894">
    <property type="entry name" value="HTH_DEOR_1"/>
    <property type="match status" value="1"/>
</dbReference>
<dbReference type="SUPFAM" id="SSF46785">
    <property type="entry name" value="Winged helix' DNA-binding domain"/>
    <property type="match status" value="1"/>
</dbReference>
<feature type="domain" description="HTH deoR-type" evidence="4">
    <location>
        <begin position="22"/>
        <end position="81"/>
    </location>
</feature>
<dbReference type="PANTHER" id="PTHR34580:SF3">
    <property type="entry name" value="PROTEIN PAFB"/>
    <property type="match status" value="1"/>
</dbReference>
<dbReference type="Proteomes" id="UP000293342">
    <property type="component" value="Unassembled WGS sequence"/>
</dbReference>
<dbReference type="InterPro" id="IPR036388">
    <property type="entry name" value="WH-like_DNA-bd_sf"/>
</dbReference>
<dbReference type="PROSITE" id="PS52050">
    <property type="entry name" value="WYL"/>
    <property type="match status" value="1"/>
</dbReference>
<name>A0A4R0K208_9ACTN</name>
<sequence length="352" mass="37968">MSPCGHILSARHPVRVSTRKELPGRMLRLLSLLQSRREWSGRELTERLGVTERTVRRDVDRLRSLDYPVTGTTGTAGGYRLGPGTTLPPLLLDDDEAVAVALGLVSAAGGGVSGIAESSTQALAKLEQVLPARLRPQLAAVSSAASTVPRPGVAQVDPGVLAVLARCCRDHEIVAFDYQSRQGTTTRRRIEPHQLLTLTWRWYLLAFDPARDDWRTFRVDRISEVTPVLHRFTPRVLPAPDAATYLVESFAAAQYRHAVRLTVQLPAERVVNTFEGVVRGTVEPAGPSTCVVRFSADTASLVLSLVVPIVALGAEFTVDEATPEVAAMIAGVGERLTRSFAVVAESAAPGSD</sequence>
<dbReference type="InterPro" id="IPR018356">
    <property type="entry name" value="Tscrpt_reg_HTH_DeoR_CS"/>
</dbReference>
<evidence type="ECO:0000313" key="6">
    <source>
        <dbReference type="Proteomes" id="UP000293342"/>
    </source>
</evidence>
<evidence type="ECO:0000256" key="1">
    <source>
        <dbReference type="ARBA" id="ARBA00023015"/>
    </source>
</evidence>
<proteinExistence type="predicted"/>
<dbReference type="InterPro" id="IPR036390">
    <property type="entry name" value="WH_DNA-bd_sf"/>
</dbReference>
<dbReference type="InterPro" id="IPR051534">
    <property type="entry name" value="CBASS_pafABC_assoc_protein"/>
</dbReference>
<dbReference type="AlphaFoldDB" id="A0A4R0K208"/>
<organism evidence="5 6">
    <name type="scientific">Kribbella capetownensis</name>
    <dbReference type="NCBI Taxonomy" id="1572659"/>
    <lineage>
        <taxon>Bacteria</taxon>
        <taxon>Bacillati</taxon>
        <taxon>Actinomycetota</taxon>
        <taxon>Actinomycetes</taxon>
        <taxon>Propionibacteriales</taxon>
        <taxon>Kribbellaceae</taxon>
        <taxon>Kribbella</taxon>
    </lineage>
</organism>
<evidence type="ECO:0000256" key="2">
    <source>
        <dbReference type="ARBA" id="ARBA00023125"/>
    </source>
</evidence>
<dbReference type="PROSITE" id="PS51000">
    <property type="entry name" value="HTH_DEOR_2"/>
    <property type="match status" value="1"/>
</dbReference>
<dbReference type="Gene3D" id="1.10.10.10">
    <property type="entry name" value="Winged helix-like DNA-binding domain superfamily/Winged helix DNA-binding domain"/>
    <property type="match status" value="1"/>
</dbReference>
<gene>
    <name evidence="5" type="ORF">E0H75_04935</name>
</gene>
<dbReference type="OrthoDB" id="8555652at2"/>
<reference evidence="5 6" key="1">
    <citation type="submission" date="2019-02" db="EMBL/GenBank/DDBJ databases">
        <title>Kribbella capetownensis sp. nov. and Kribbella speibonae sp. nov., isolated from soil.</title>
        <authorList>
            <person name="Curtis S.M."/>
            <person name="Norton I."/>
            <person name="Everest G.J."/>
            <person name="Meyers P.R."/>
        </authorList>
    </citation>
    <scope>NUCLEOTIDE SEQUENCE [LARGE SCALE GENOMIC DNA]</scope>
    <source>
        <strain evidence="5 6">YM53</strain>
    </source>
</reference>
<keyword evidence="6" id="KW-1185">Reference proteome</keyword>
<evidence type="ECO:0000313" key="5">
    <source>
        <dbReference type="EMBL" id="TCC53077.1"/>
    </source>
</evidence>
<evidence type="ECO:0000259" key="4">
    <source>
        <dbReference type="PROSITE" id="PS51000"/>
    </source>
</evidence>
<keyword evidence="1" id="KW-0805">Transcription regulation</keyword>
<keyword evidence="2" id="KW-0238">DNA-binding</keyword>
<dbReference type="Pfam" id="PF08279">
    <property type="entry name" value="HTH_11"/>
    <property type="match status" value="1"/>
</dbReference>
<dbReference type="InterPro" id="IPR026881">
    <property type="entry name" value="WYL_dom"/>
</dbReference>
<dbReference type="PANTHER" id="PTHR34580">
    <property type="match status" value="1"/>
</dbReference>
<accession>A0A4R0K208</accession>